<dbReference type="Gene3D" id="2.30.42.10">
    <property type="match status" value="1"/>
</dbReference>
<evidence type="ECO:0000256" key="4">
    <source>
        <dbReference type="ARBA" id="ARBA00022670"/>
    </source>
</evidence>
<dbReference type="InterPro" id="IPR004387">
    <property type="entry name" value="Pept_M50_Zn"/>
</dbReference>
<comment type="subcellular location">
    <subcellularLocation>
        <location evidence="2">Membrane</location>
        <topology evidence="2">Multi-pass membrane protein</topology>
    </subcellularLocation>
</comment>
<evidence type="ECO:0000256" key="7">
    <source>
        <dbReference type="ARBA" id="ARBA00022833"/>
    </source>
</evidence>
<evidence type="ECO:0000256" key="2">
    <source>
        <dbReference type="ARBA" id="ARBA00004141"/>
    </source>
</evidence>
<sequence>MQILADYLLPFVVILTVLVFVHEYGHYWVAKRAGVKVEVFSIGFGPELFGWTAKDGVRWKFCALPLGGYVKMSGDMNPASVGIDDRPMTEAERQGAFQYKSLPWRAAIVAGGPFANFAFAIILLTGLFVFVGQPVTSPVIGTVVEGAPAAAAGLAVGDKVVSVDGQSVERFEDIQRVVQARPGQTLPIAVERGGSTLTLPVKTGVRTIEDRFGGTQQLGYLGIGAGAGQMVQHDPFTAAGQAVKETWTITTGTLHALGQMIRGERDTKEIGGVLRIAQMSGEVARTSAVSVVWFLALLSINLGLINLMPVPVLDGGHLLYYAAEAVFRRPLGKRVQEVGAAIGLTAILCLMVFATWNDLVQLRVFAWVASLV</sequence>
<feature type="transmembrane region" description="Helical" evidence="11">
    <location>
        <begin position="106"/>
        <end position="131"/>
    </location>
</feature>
<dbReference type="OrthoDB" id="9782003at2"/>
<dbReference type="Pfam" id="PF17820">
    <property type="entry name" value="PDZ_6"/>
    <property type="match status" value="1"/>
</dbReference>
<dbReference type="EMBL" id="LAJY01000442">
    <property type="protein sequence ID" value="KJV08809.1"/>
    <property type="molecule type" value="Genomic_DNA"/>
</dbReference>
<proteinExistence type="inferred from homology"/>
<dbReference type="RefSeq" id="WP_045776649.1">
    <property type="nucleotide sequence ID" value="NZ_LAJY01000442.1"/>
</dbReference>
<keyword evidence="7 11" id="KW-0862">Zinc</keyword>
<organism evidence="13 14">
    <name type="scientific">Elstera litoralis</name>
    <dbReference type="NCBI Taxonomy" id="552518"/>
    <lineage>
        <taxon>Bacteria</taxon>
        <taxon>Pseudomonadati</taxon>
        <taxon>Pseudomonadota</taxon>
        <taxon>Alphaproteobacteria</taxon>
        <taxon>Rhodospirillales</taxon>
        <taxon>Rhodospirillaceae</taxon>
        <taxon>Elstera</taxon>
    </lineage>
</organism>
<evidence type="ECO:0000256" key="6">
    <source>
        <dbReference type="ARBA" id="ARBA00022801"/>
    </source>
</evidence>
<keyword evidence="9 11" id="KW-0482">Metalloprotease</keyword>
<dbReference type="Proteomes" id="UP000033774">
    <property type="component" value="Unassembled WGS sequence"/>
</dbReference>
<dbReference type="PROSITE" id="PS50106">
    <property type="entry name" value="PDZ"/>
    <property type="match status" value="1"/>
</dbReference>
<reference evidence="13 14" key="1">
    <citation type="submission" date="2015-03" db="EMBL/GenBank/DDBJ databases">
        <title>Draft genome sequence of Elstera litoralis.</title>
        <authorList>
            <person name="Rahalkar M.C."/>
            <person name="Dhakephalkar P.K."/>
            <person name="Pore S.D."/>
            <person name="Arora P."/>
            <person name="Kapse N.G."/>
            <person name="Pandit P.S."/>
        </authorList>
    </citation>
    <scope>NUCLEOTIDE SEQUENCE [LARGE SCALE GENOMIC DNA]</scope>
    <source>
        <strain evidence="13 14">Dia-1</strain>
    </source>
</reference>
<name>A0A0F3IT88_9PROT</name>
<dbReference type="GO" id="GO:0004222">
    <property type="term" value="F:metalloendopeptidase activity"/>
    <property type="evidence" value="ECO:0007669"/>
    <property type="project" value="InterPro"/>
</dbReference>
<comment type="cofactor">
    <cofactor evidence="1 11">
        <name>Zn(2+)</name>
        <dbReference type="ChEBI" id="CHEBI:29105"/>
    </cofactor>
</comment>
<comment type="similarity">
    <text evidence="3 11">Belongs to the peptidase M50B family.</text>
</comment>
<dbReference type="GO" id="GO:0046872">
    <property type="term" value="F:metal ion binding"/>
    <property type="evidence" value="ECO:0007669"/>
    <property type="project" value="UniProtKB-KW"/>
</dbReference>
<keyword evidence="4 13" id="KW-0645">Protease</keyword>
<dbReference type="InterPro" id="IPR001478">
    <property type="entry name" value="PDZ"/>
</dbReference>
<keyword evidence="8 11" id="KW-1133">Transmembrane helix</keyword>
<comment type="caution">
    <text evidence="13">The sequence shown here is derived from an EMBL/GenBank/DDBJ whole genome shotgun (WGS) entry which is preliminary data.</text>
</comment>
<dbReference type="NCBIfam" id="TIGR00054">
    <property type="entry name" value="RIP metalloprotease RseP"/>
    <property type="match status" value="1"/>
</dbReference>
<dbReference type="InterPro" id="IPR008915">
    <property type="entry name" value="Peptidase_M50"/>
</dbReference>
<dbReference type="CDD" id="cd06163">
    <property type="entry name" value="S2P-M50_PDZ_RseP-like"/>
    <property type="match status" value="1"/>
</dbReference>
<keyword evidence="11" id="KW-0479">Metal-binding</keyword>
<feature type="transmembrane region" description="Helical" evidence="11">
    <location>
        <begin position="338"/>
        <end position="356"/>
    </location>
</feature>
<feature type="transmembrane region" description="Helical" evidence="11">
    <location>
        <begin position="7"/>
        <end position="25"/>
    </location>
</feature>
<gene>
    <name evidence="13" type="ORF">VZ95_15415</name>
</gene>
<evidence type="ECO:0000313" key="13">
    <source>
        <dbReference type="EMBL" id="KJV08809.1"/>
    </source>
</evidence>
<evidence type="ECO:0000259" key="12">
    <source>
        <dbReference type="PROSITE" id="PS50106"/>
    </source>
</evidence>
<dbReference type="PATRIC" id="fig|552518.3.peg.2923"/>
<dbReference type="InterPro" id="IPR036034">
    <property type="entry name" value="PDZ_sf"/>
</dbReference>
<keyword evidence="6 11" id="KW-0378">Hydrolase</keyword>
<evidence type="ECO:0000256" key="10">
    <source>
        <dbReference type="ARBA" id="ARBA00023136"/>
    </source>
</evidence>
<keyword evidence="5 11" id="KW-0812">Transmembrane</keyword>
<dbReference type="GO" id="GO:0006508">
    <property type="term" value="P:proteolysis"/>
    <property type="evidence" value="ECO:0007669"/>
    <property type="project" value="UniProtKB-KW"/>
</dbReference>
<evidence type="ECO:0000256" key="1">
    <source>
        <dbReference type="ARBA" id="ARBA00001947"/>
    </source>
</evidence>
<feature type="transmembrane region" description="Helical" evidence="11">
    <location>
        <begin position="288"/>
        <end position="308"/>
    </location>
</feature>
<protein>
    <recommendedName>
        <fullName evidence="11">Zinc metalloprotease</fullName>
        <ecNumber evidence="11">3.4.24.-</ecNumber>
    </recommendedName>
</protein>
<evidence type="ECO:0000256" key="5">
    <source>
        <dbReference type="ARBA" id="ARBA00022692"/>
    </source>
</evidence>
<dbReference type="GO" id="GO:0016020">
    <property type="term" value="C:membrane"/>
    <property type="evidence" value="ECO:0007669"/>
    <property type="project" value="UniProtKB-SubCell"/>
</dbReference>
<accession>A0A0F3IT88</accession>
<evidence type="ECO:0000256" key="8">
    <source>
        <dbReference type="ARBA" id="ARBA00022989"/>
    </source>
</evidence>
<evidence type="ECO:0000313" key="14">
    <source>
        <dbReference type="Proteomes" id="UP000033774"/>
    </source>
</evidence>
<dbReference type="SMART" id="SM00228">
    <property type="entry name" value="PDZ"/>
    <property type="match status" value="1"/>
</dbReference>
<dbReference type="AlphaFoldDB" id="A0A0F3IT88"/>
<dbReference type="InterPro" id="IPR041489">
    <property type="entry name" value="PDZ_6"/>
</dbReference>
<dbReference type="EC" id="3.4.24.-" evidence="11"/>
<evidence type="ECO:0000256" key="9">
    <source>
        <dbReference type="ARBA" id="ARBA00023049"/>
    </source>
</evidence>
<keyword evidence="10 11" id="KW-0472">Membrane</keyword>
<dbReference type="Pfam" id="PF02163">
    <property type="entry name" value="Peptidase_M50"/>
    <property type="match status" value="1"/>
</dbReference>
<keyword evidence="14" id="KW-1185">Reference proteome</keyword>
<feature type="domain" description="PDZ" evidence="12">
    <location>
        <begin position="126"/>
        <end position="169"/>
    </location>
</feature>
<dbReference type="PANTHER" id="PTHR42837:SF2">
    <property type="entry name" value="MEMBRANE METALLOPROTEASE ARASP2, CHLOROPLASTIC-RELATED"/>
    <property type="match status" value="1"/>
</dbReference>
<dbReference type="PANTHER" id="PTHR42837">
    <property type="entry name" value="REGULATOR OF SIGMA-E PROTEASE RSEP"/>
    <property type="match status" value="1"/>
</dbReference>
<dbReference type="SUPFAM" id="SSF50156">
    <property type="entry name" value="PDZ domain-like"/>
    <property type="match status" value="1"/>
</dbReference>
<evidence type="ECO:0000256" key="11">
    <source>
        <dbReference type="RuleBase" id="RU362031"/>
    </source>
</evidence>
<evidence type="ECO:0000256" key="3">
    <source>
        <dbReference type="ARBA" id="ARBA00007931"/>
    </source>
</evidence>